<dbReference type="Proteomes" id="UP000032142">
    <property type="component" value="Unassembled WGS sequence"/>
</dbReference>
<proteinExistence type="predicted"/>
<reference evidence="2" key="1">
    <citation type="submission" date="2014-09" db="EMBL/GenBank/DDBJ databases">
        <authorList>
            <person name="Mudge J."/>
            <person name="Ramaraj T."/>
            <person name="Lindquist I.E."/>
            <person name="Bharti A.K."/>
            <person name="Sundararajan A."/>
            <person name="Cameron C.T."/>
            <person name="Woodward J.E."/>
            <person name="May G.D."/>
            <person name="Brubaker C."/>
            <person name="Broadhvest J."/>
            <person name="Wilkins T.A."/>
        </authorList>
    </citation>
    <scope>NUCLEOTIDE SEQUENCE</scope>
    <source>
        <strain evidence="2">cv. AKA8401</strain>
    </source>
</reference>
<name>A0A0B0MEL3_GOSAR</name>
<protein>
    <submittedName>
        <fullName evidence="1">Uncharacterized protein</fullName>
    </submittedName>
</protein>
<evidence type="ECO:0000313" key="1">
    <source>
        <dbReference type="EMBL" id="KHF98796.1"/>
    </source>
</evidence>
<evidence type="ECO:0000313" key="2">
    <source>
        <dbReference type="Proteomes" id="UP000032142"/>
    </source>
</evidence>
<organism evidence="1 2">
    <name type="scientific">Gossypium arboreum</name>
    <name type="common">Tree cotton</name>
    <name type="synonym">Gossypium nanking</name>
    <dbReference type="NCBI Taxonomy" id="29729"/>
    <lineage>
        <taxon>Eukaryota</taxon>
        <taxon>Viridiplantae</taxon>
        <taxon>Streptophyta</taxon>
        <taxon>Embryophyta</taxon>
        <taxon>Tracheophyta</taxon>
        <taxon>Spermatophyta</taxon>
        <taxon>Magnoliopsida</taxon>
        <taxon>eudicotyledons</taxon>
        <taxon>Gunneridae</taxon>
        <taxon>Pentapetalae</taxon>
        <taxon>rosids</taxon>
        <taxon>malvids</taxon>
        <taxon>Malvales</taxon>
        <taxon>Malvaceae</taxon>
        <taxon>Malvoideae</taxon>
        <taxon>Gossypium</taxon>
    </lineage>
</organism>
<comment type="caution">
    <text evidence="1">The sequence shown here is derived from an EMBL/GenBank/DDBJ whole genome shotgun (WGS) entry which is preliminary data.</text>
</comment>
<gene>
    <name evidence="1" type="ORF">F383_37972</name>
</gene>
<dbReference type="EMBL" id="JRRC01052451">
    <property type="protein sequence ID" value="KHF98796.1"/>
    <property type="molecule type" value="Genomic_DNA"/>
</dbReference>
<accession>A0A0B0MEL3</accession>
<sequence>MTLSRILAL</sequence>
<keyword evidence="2" id="KW-1185">Reference proteome</keyword>